<dbReference type="RefSeq" id="XP_007916478.1">
    <property type="nucleotide sequence ID" value="XM_007918287.1"/>
</dbReference>
<dbReference type="KEGG" id="tmn:UCRPA7_5743"/>
<keyword evidence="3" id="KW-1185">Reference proteome</keyword>
<accession>R8BHG5</accession>
<dbReference type="OrthoDB" id="3928876at2759"/>
<dbReference type="Proteomes" id="UP000014074">
    <property type="component" value="Unassembled WGS sequence"/>
</dbReference>
<feature type="transmembrane region" description="Helical" evidence="1">
    <location>
        <begin position="69"/>
        <end position="92"/>
    </location>
</feature>
<dbReference type="HOGENOM" id="CLU_121506_0_0_1"/>
<name>R8BHG5_PHAM7</name>
<reference evidence="3" key="1">
    <citation type="journal article" date="2013" name="Genome Announc.">
        <title>Draft genome sequence of the ascomycete Phaeoacremonium aleophilum strain UCR-PA7, a causal agent of the esca disease complex in grapevines.</title>
        <authorList>
            <person name="Blanco-Ulate B."/>
            <person name="Rolshausen P."/>
            <person name="Cantu D."/>
        </authorList>
    </citation>
    <scope>NUCLEOTIDE SEQUENCE [LARGE SCALE GENOMIC DNA]</scope>
    <source>
        <strain evidence="3">UCR-PA7</strain>
    </source>
</reference>
<keyword evidence="1" id="KW-0812">Transmembrane</keyword>
<dbReference type="Pfam" id="PF16015">
    <property type="entry name" value="Promethin"/>
    <property type="match status" value="1"/>
</dbReference>
<dbReference type="EMBL" id="KB933201">
    <property type="protein sequence ID" value="EON98753.1"/>
    <property type="molecule type" value="Genomic_DNA"/>
</dbReference>
<evidence type="ECO:0000256" key="1">
    <source>
        <dbReference type="SAM" id="Phobius"/>
    </source>
</evidence>
<gene>
    <name evidence="2" type="ORF">UCRPA7_5743</name>
</gene>
<sequence length="169" mass="18008">MAVSDHASNAVAFAQRQVDRVIPPETRQTAYDRTKAFAAARPLLFSFLVAQLTLAFFPLVLFSSFVLSVVSFVLVAGLLFSLFWIGVALAVLAPTLAVACGLASLLWAWAVGSFVVARWLYNLVPVGVRGGIELEKQPNGGAGTGTKLVVRKDEDGVRAEKVEGGEVVC</sequence>
<keyword evidence="1" id="KW-0472">Membrane</keyword>
<feature type="transmembrane region" description="Helical" evidence="1">
    <location>
        <begin position="99"/>
        <end position="121"/>
    </location>
</feature>
<dbReference type="AlphaFoldDB" id="R8BHG5"/>
<evidence type="ECO:0000313" key="2">
    <source>
        <dbReference type="EMBL" id="EON98753.1"/>
    </source>
</evidence>
<dbReference type="eggNOG" id="ENOG502S8KA">
    <property type="taxonomic scope" value="Eukaryota"/>
</dbReference>
<evidence type="ECO:0000313" key="3">
    <source>
        <dbReference type="Proteomes" id="UP000014074"/>
    </source>
</evidence>
<keyword evidence="1" id="KW-1133">Transmembrane helix</keyword>
<proteinExistence type="predicted"/>
<feature type="transmembrane region" description="Helical" evidence="1">
    <location>
        <begin position="43"/>
        <end position="63"/>
    </location>
</feature>
<dbReference type="GeneID" id="19326328"/>
<organism evidence="2 3">
    <name type="scientific">Phaeoacremonium minimum (strain UCR-PA7)</name>
    <name type="common">Esca disease fungus</name>
    <name type="synonym">Togninia minima</name>
    <dbReference type="NCBI Taxonomy" id="1286976"/>
    <lineage>
        <taxon>Eukaryota</taxon>
        <taxon>Fungi</taxon>
        <taxon>Dikarya</taxon>
        <taxon>Ascomycota</taxon>
        <taxon>Pezizomycotina</taxon>
        <taxon>Sordariomycetes</taxon>
        <taxon>Sordariomycetidae</taxon>
        <taxon>Togniniales</taxon>
        <taxon>Togniniaceae</taxon>
        <taxon>Phaeoacremonium</taxon>
    </lineage>
</organism>
<protein>
    <submittedName>
        <fullName evidence="2">Uncharacterized protein</fullName>
    </submittedName>
</protein>